<evidence type="ECO:0000313" key="3">
    <source>
        <dbReference type="Proteomes" id="UP000787625"/>
    </source>
</evidence>
<reference evidence="2" key="2">
    <citation type="submission" date="2021-04" db="EMBL/GenBank/DDBJ databases">
        <authorList>
            <person name="Gilroy R."/>
        </authorList>
    </citation>
    <scope>NUCLEOTIDE SEQUENCE</scope>
    <source>
        <strain evidence="2">MalCec1-1739</strain>
    </source>
</reference>
<dbReference type="Pfam" id="PF01370">
    <property type="entry name" value="Epimerase"/>
    <property type="match status" value="1"/>
</dbReference>
<dbReference type="InterPro" id="IPR001509">
    <property type="entry name" value="Epimerase_deHydtase"/>
</dbReference>
<dbReference type="PANTHER" id="PTHR43245">
    <property type="entry name" value="BIFUNCTIONAL POLYMYXIN RESISTANCE PROTEIN ARNA"/>
    <property type="match status" value="1"/>
</dbReference>
<dbReference type="Gene3D" id="3.40.50.720">
    <property type="entry name" value="NAD(P)-binding Rossmann-like Domain"/>
    <property type="match status" value="1"/>
</dbReference>
<name>A0A9D2UIZ7_9BACT</name>
<evidence type="ECO:0000313" key="2">
    <source>
        <dbReference type="EMBL" id="HJD53329.1"/>
    </source>
</evidence>
<dbReference type="SUPFAM" id="SSF51735">
    <property type="entry name" value="NAD(P)-binding Rossmann-fold domains"/>
    <property type="match status" value="1"/>
</dbReference>
<dbReference type="EMBL" id="DWUP01000147">
    <property type="protein sequence ID" value="HJD53329.1"/>
    <property type="molecule type" value="Genomic_DNA"/>
</dbReference>
<sequence length="338" mass="38156">MDNRKKILITGASGFIGGFIVSRALDEGMEVWAAVRGSSSRECLSDPRINFICLDLSDPAGLEAALSEHTARHGRWDIVVHNAGVTKCRRRDDFMRINRDATRHLAGTLVRLGAVPDQFVYMSTLSVFGPIHERDGLAYTEDDPRCPDTAYGRSKAEAEDYLASLEGFPYVIIRPTGVYGPHEHDYYLMARSVAAHLDFSAGLRPQLLTFIYVRDLVEAIFLAVARGVKRRAYNVADGQTYDTTTFSRLLQAELGNPRVVRFACPLPLLRVISWVSEHVAAMRGRAATLNTDKYRIMRQRNWQCDITRLRTELGFEPRYLLPRGVKETVAWYKANGWL</sequence>
<comment type="caution">
    <text evidence="2">The sequence shown here is derived from an EMBL/GenBank/DDBJ whole genome shotgun (WGS) entry which is preliminary data.</text>
</comment>
<dbReference type="Proteomes" id="UP000787625">
    <property type="component" value="Unassembled WGS sequence"/>
</dbReference>
<gene>
    <name evidence="2" type="ORF">IAA93_06365</name>
</gene>
<evidence type="ECO:0000259" key="1">
    <source>
        <dbReference type="Pfam" id="PF01370"/>
    </source>
</evidence>
<proteinExistence type="predicted"/>
<dbReference type="InterPro" id="IPR050177">
    <property type="entry name" value="Lipid_A_modif_metabolic_enz"/>
</dbReference>
<dbReference type="AlphaFoldDB" id="A0A9D2UIZ7"/>
<dbReference type="InterPro" id="IPR036291">
    <property type="entry name" value="NAD(P)-bd_dom_sf"/>
</dbReference>
<dbReference type="PANTHER" id="PTHR43245:SF58">
    <property type="entry name" value="BLL5923 PROTEIN"/>
    <property type="match status" value="1"/>
</dbReference>
<feature type="domain" description="NAD-dependent epimerase/dehydratase" evidence="1">
    <location>
        <begin position="7"/>
        <end position="236"/>
    </location>
</feature>
<organism evidence="2 3">
    <name type="scientific">Candidatus Avibacteroides avistercoris</name>
    <dbReference type="NCBI Taxonomy" id="2840690"/>
    <lineage>
        <taxon>Bacteria</taxon>
        <taxon>Pseudomonadati</taxon>
        <taxon>Bacteroidota</taxon>
        <taxon>Bacteroidia</taxon>
        <taxon>Bacteroidales</taxon>
        <taxon>Bacteroidaceae</taxon>
        <taxon>Bacteroidaceae incertae sedis</taxon>
        <taxon>Candidatus Avibacteroides</taxon>
    </lineage>
</organism>
<protein>
    <submittedName>
        <fullName evidence="2">NAD(P)-dependent oxidoreductase</fullName>
    </submittedName>
</protein>
<accession>A0A9D2UIZ7</accession>
<reference evidence="2" key="1">
    <citation type="journal article" date="2021" name="PeerJ">
        <title>Extensive microbial diversity within the chicken gut microbiome revealed by metagenomics and culture.</title>
        <authorList>
            <person name="Gilroy R."/>
            <person name="Ravi A."/>
            <person name="Getino M."/>
            <person name="Pursley I."/>
            <person name="Horton D.L."/>
            <person name="Alikhan N.F."/>
            <person name="Baker D."/>
            <person name="Gharbi K."/>
            <person name="Hall N."/>
            <person name="Watson M."/>
            <person name="Adriaenssens E.M."/>
            <person name="Foster-Nyarko E."/>
            <person name="Jarju S."/>
            <person name="Secka A."/>
            <person name="Antonio M."/>
            <person name="Oren A."/>
            <person name="Chaudhuri R.R."/>
            <person name="La Ragione R."/>
            <person name="Hildebrand F."/>
            <person name="Pallen M.J."/>
        </authorList>
    </citation>
    <scope>NUCLEOTIDE SEQUENCE</scope>
    <source>
        <strain evidence="2">MalCec1-1739</strain>
    </source>
</reference>